<dbReference type="RefSeq" id="WP_369017686.1">
    <property type="nucleotide sequence ID" value="NZ_CP121689.1"/>
</dbReference>
<organism evidence="1 2">
    <name type="scientific">Thermatribacter velox</name>
    <dbReference type="NCBI Taxonomy" id="3039681"/>
    <lineage>
        <taxon>Bacteria</taxon>
        <taxon>Pseudomonadati</taxon>
        <taxon>Atribacterota</taxon>
        <taxon>Atribacteria</taxon>
        <taxon>Atribacterales</taxon>
        <taxon>Thermatribacteraceae</taxon>
        <taxon>Thermatribacter</taxon>
    </lineage>
</organism>
<evidence type="ECO:0000313" key="2">
    <source>
        <dbReference type="Proteomes" id="UP001461341"/>
    </source>
</evidence>
<evidence type="ECO:0000313" key="1">
    <source>
        <dbReference type="EMBL" id="WZL75539.1"/>
    </source>
</evidence>
<gene>
    <name evidence="1" type="ORF">QBE54_08045</name>
</gene>
<accession>A0ABZ2Y952</accession>
<reference evidence="1 2" key="1">
    <citation type="submission" date="2023-03" db="EMBL/GenBank/DDBJ databases">
        <title>Novel Species.</title>
        <authorList>
            <person name="Ma S."/>
        </authorList>
    </citation>
    <scope>NUCLEOTIDE SEQUENCE [LARGE SCALE GENOMIC DNA]</scope>
    <source>
        <strain evidence="1 2">B11</strain>
    </source>
</reference>
<keyword evidence="2" id="KW-1185">Reference proteome</keyword>
<name>A0ABZ2Y952_9BACT</name>
<dbReference type="EMBL" id="CP121689">
    <property type="protein sequence ID" value="WZL75539.1"/>
    <property type="molecule type" value="Genomic_DNA"/>
</dbReference>
<sequence>MNAIDLNSLGNQGLEAQKNNEWNLLKIVFPDEALYIEIMLSGSYPKNQFLRTCLNASRFPPTLTSK</sequence>
<dbReference type="Proteomes" id="UP001461341">
    <property type="component" value="Chromosome"/>
</dbReference>
<proteinExistence type="predicted"/>
<protein>
    <submittedName>
        <fullName evidence="1">Uncharacterized protein</fullName>
    </submittedName>
</protein>